<dbReference type="OrthoDB" id="129639at2759"/>
<proteinExistence type="predicted"/>
<accession>A0A8T1U8T3</accession>
<organism evidence="1 2">
    <name type="scientific">Phytophthora cactorum</name>
    <dbReference type="NCBI Taxonomy" id="29920"/>
    <lineage>
        <taxon>Eukaryota</taxon>
        <taxon>Sar</taxon>
        <taxon>Stramenopiles</taxon>
        <taxon>Oomycota</taxon>
        <taxon>Peronosporomycetes</taxon>
        <taxon>Peronosporales</taxon>
        <taxon>Peronosporaceae</taxon>
        <taxon>Phytophthora</taxon>
    </lineage>
</organism>
<comment type="caution">
    <text evidence="1">The sequence shown here is derived from an EMBL/GenBank/DDBJ whole genome shotgun (WGS) entry which is preliminary data.</text>
</comment>
<reference evidence="1" key="1">
    <citation type="submission" date="2021-01" db="EMBL/GenBank/DDBJ databases">
        <title>Phytophthora aleatoria, a newly-described species from Pinus radiata is distinct from Phytophthora cactorum isolates based on comparative genomics.</title>
        <authorList>
            <person name="Mcdougal R."/>
            <person name="Panda P."/>
            <person name="Williams N."/>
            <person name="Studholme D.J."/>
        </authorList>
    </citation>
    <scope>NUCLEOTIDE SEQUENCE</scope>
    <source>
        <strain evidence="1">NZFS 3830</strain>
    </source>
</reference>
<dbReference type="EMBL" id="JAENGZ010000616">
    <property type="protein sequence ID" value="KAG6956267.1"/>
    <property type="molecule type" value="Genomic_DNA"/>
</dbReference>
<sequence>MVPGCGRCQVQRKDLDFACNTGESDGAESRGMTSLKIGFTTDSEVADGLPNLLATVGTPLKLLSSRATRTPSCPNVLELRLSGSVVKARIDFQDYRASNGDARLPLLSCNWQGVSTLYQELMDPDNLLSKCLREVRIGLATKWFPGVVPRGYDASRCEADLNALLQMLAVNCSLELVDVIVPTMYVSYATKFTRLHLQPIDRPLPLPVEVKIAFLSVLEHKKPVKVGRRRTHESFSLNPSVSWTN</sequence>
<name>A0A8T1U8T3_9STRA</name>
<evidence type="ECO:0000313" key="2">
    <source>
        <dbReference type="Proteomes" id="UP000688947"/>
    </source>
</evidence>
<dbReference type="Proteomes" id="UP000688947">
    <property type="component" value="Unassembled WGS sequence"/>
</dbReference>
<gene>
    <name evidence="1" type="ORF">JG687_00010701</name>
</gene>
<dbReference type="AlphaFoldDB" id="A0A8T1U8T3"/>
<dbReference type="VEuPathDB" id="FungiDB:PC110_g692"/>
<protein>
    <submittedName>
        <fullName evidence="1">Uncharacterized protein</fullName>
    </submittedName>
</protein>
<evidence type="ECO:0000313" key="1">
    <source>
        <dbReference type="EMBL" id="KAG6956267.1"/>
    </source>
</evidence>